<dbReference type="EMBL" id="EAAA01002692">
    <property type="status" value="NOT_ANNOTATED_CDS"/>
    <property type="molecule type" value="Genomic_DNA"/>
</dbReference>
<dbReference type="Proteomes" id="UP000008144">
    <property type="component" value="Chromosome 8"/>
</dbReference>
<reference evidence="2" key="1">
    <citation type="journal article" date="2002" name="Science">
        <title>The draft genome of Ciona intestinalis: insights into chordate and vertebrate origins.</title>
        <authorList>
            <person name="Dehal P."/>
            <person name="Satou Y."/>
            <person name="Campbell R.K."/>
            <person name="Chapman J."/>
            <person name="Degnan B."/>
            <person name="De Tomaso A."/>
            <person name="Davidson B."/>
            <person name="Di Gregorio A."/>
            <person name="Gelpke M."/>
            <person name="Goodstein D.M."/>
            <person name="Harafuji N."/>
            <person name="Hastings K.E."/>
            <person name="Ho I."/>
            <person name="Hotta K."/>
            <person name="Huang W."/>
            <person name="Kawashima T."/>
            <person name="Lemaire P."/>
            <person name="Martinez D."/>
            <person name="Meinertzhagen I.A."/>
            <person name="Necula S."/>
            <person name="Nonaka M."/>
            <person name="Putnam N."/>
            <person name="Rash S."/>
            <person name="Saiga H."/>
            <person name="Satake M."/>
            <person name="Terry A."/>
            <person name="Yamada L."/>
            <person name="Wang H.G."/>
            <person name="Awazu S."/>
            <person name="Azumi K."/>
            <person name="Boore J."/>
            <person name="Branno M."/>
            <person name="Chin-Bow S."/>
            <person name="DeSantis R."/>
            <person name="Doyle S."/>
            <person name="Francino P."/>
            <person name="Keys D.N."/>
            <person name="Haga S."/>
            <person name="Hayashi H."/>
            <person name="Hino K."/>
            <person name="Imai K.S."/>
            <person name="Inaba K."/>
            <person name="Kano S."/>
            <person name="Kobayashi K."/>
            <person name="Kobayashi M."/>
            <person name="Lee B.I."/>
            <person name="Makabe K.W."/>
            <person name="Manohar C."/>
            <person name="Matassi G."/>
            <person name="Medina M."/>
            <person name="Mochizuki Y."/>
            <person name="Mount S."/>
            <person name="Morishita T."/>
            <person name="Miura S."/>
            <person name="Nakayama A."/>
            <person name="Nishizaka S."/>
            <person name="Nomoto H."/>
            <person name="Ohta F."/>
            <person name="Oishi K."/>
            <person name="Rigoutsos I."/>
            <person name="Sano M."/>
            <person name="Sasaki A."/>
            <person name="Sasakura Y."/>
            <person name="Shoguchi E."/>
            <person name="Shin-i T."/>
            <person name="Spagnuolo A."/>
            <person name="Stainier D."/>
            <person name="Suzuki M.M."/>
            <person name="Tassy O."/>
            <person name="Takatori N."/>
            <person name="Tokuoka M."/>
            <person name="Yagi K."/>
            <person name="Yoshizaki F."/>
            <person name="Wada S."/>
            <person name="Zhang C."/>
            <person name="Hyatt P.D."/>
            <person name="Larimer F."/>
            <person name="Detter C."/>
            <person name="Doggett N."/>
            <person name="Glavina T."/>
            <person name="Hawkins T."/>
            <person name="Richardson P."/>
            <person name="Lucas S."/>
            <person name="Kohara Y."/>
            <person name="Levine M."/>
            <person name="Satoh N."/>
            <person name="Rokhsar D.S."/>
        </authorList>
    </citation>
    <scope>NUCLEOTIDE SEQUENCE [LARGE SCALE GENOMIC DNA]</scope>
</reference>
<protein>
    <submittedName>
        <fullName evidence="1">Uncharacterized protein</fullName>
    </submittedName>
</protein>
<organism evidence="1 2">
    <name type="scientific">Ciona intestinalis</name>
    <name type="common">Transparent sea squirt</name>
    <name type="synonym">Ascidia intestinalis</name>
    <dbReference type="NCBI Taxonomy" id="7719"/>
    <lineage>
        <taxon>Eukaryota</taxon>
        <taxon>Metazoa</taxon>
        <taxon>Chordata</taxon>
        <taxon>Tunicata</taxon>
        <taxon>Ascidiacea</taxon>
        <taxon>Phlebobranchia</taxon>
        <taxon>Cionidae</taxon>
        <taxon>Ciona</taxon>
    </lineage>
</organism>
<keyword evidence="2" id="KW-1185">Reference proteome</keyword>
<evidence type="ECO:0000313" key="1">
    <source>
        <dbReference type="Ensembl" id="ENSCINP00000031206.1"/>
    </source>
</evidence>
<dbReference type="HOGENOM" id="CLU_1004560_0_0_1"/>
<dbReference type="InParanoid" id="H2XNH3"/>
<dbReference type="STRING" id="7719.ENSCINP00000031206"/>
<dbReference type="Ensembl" id="ENSCINT00000030781.1">
    <property type="protein sequence ID" value="ENSCINP00000031206.1"/>
    <property type="gene ID" value="ENSCING00000021563.1"/>
</dbReference>
<name>H2XNH3_CIOIN</name>
<evidence type="ECO:0000313" key="2">
    <source>
        <dbReference type="Proteomes" id="UP000008144"/>
    </source>
</evidence>
<accession>H2XNH3</accession>
<reference evidence="1" key="2">
    <citation type="journal article" date="2008" name="Genome Biol.">
        <title>Improved genome assembly and evidence-based global gene model set for the chordate Ciona intestinalis: new insight into intron and operon populations.</title>
        <authorList>
            <person name="Satou Y."/>
            <person name="Mineta K."/>
            <person name="Ogasawara M."/>
            <person name="Sasakura Y."/>
            <person name="Shoguchi E."/>
            <person name="Ueno K."/>
            <person name="Yamada L."/>
            <person name="Matsumoto J."/>
            <person name="Wasserscheid J."/>
            <person name="Dewar K."/>
            <person name="Wiley G.B."/>
            <person name="Macmil S.L."/>
            <person name="Roe B.A."/>
            <person name="Zeller R.W."/>
            <person name="Hastings K.E."/>
            <person name="Lemaire P."/>
            <person name="Lindquist E."/>
            <person name="Endo T."/>
            <person name="Hotta K."/>
            <person name="Inaba K."/>
        </authorList>
    </citation>
    <scope>NUCLEOTIDE SEQUENCE [LARGE SCALE GENOMIC DNA]</scope>
    <source>
        <strain evidence="1">wild type</strain>
    </source>
</reference>
<dbReference type="AlphaFoldDB" id="H2XNH3"/>
<proteinExistence type="predicted"/>
<reference evidence="1" key="4">
    <citation type="submission" date="2025-09" db="UniProtKB">
        <authorList>
            <consortium name="Ensembl"/>
        </authorList>
    </citation>
    <scope>IDENTIFICATION</scope>
</reference>
<reference evidence="1" key="3">
    <citation type="submission" date="2025-08" db="UniProtKB">
        <authorList>
            <consortium name="Ensembl"/>
        </authorList>
    </citation>
    <scope>IDENTIFICATION</scope>
</reference>
<sequence length="277" mass="31494">MSERYQEDEISPVATYDLITAIVKHAAHDKSVLVLGLTLAGVLDGSVARYVHLIADFVESVDWKNVHDFEAFASCLYPFMHEDDLEQFVMEFTAHSENKISKTLVLNYIIHIITKNKEPRMLDAEAKLSGLGMKEKGQMTTQEFLNAMETISPLANEQLVIRLVHECMLTIGYSVAPVKRLASIAAYITLLQICTLLKEHICERVEKARQKEREVVTKLSSSKSLVPETGKIITMTEIKKLAFNIARQRQAGNRQSQVPYEDDMYWNSRPNTRDSLF</sequence>